<organism evidence="1 2">
    <name type="scientific">Handroanthus impetiginosus</name>
    <dbReference type="NCBI Taxonomy" id="429701"/>
    <lineage>
        <taxon>Eukaryota</taxon>
        <taxon>Viridiplantae</taxon>
        <taxon>Streptophyta</taxon>
        <taxon>Embryophyta</taxon>
        <taxon>Tracheophyta</taxon>
        <taxon>Spermatophyta</taxon>
        <taxon>Magnoliopsida</taxon>
        <taxon>eudicotyledons</taxon>
        <taxon>Gunneridae</taxon>
        <taxon>Pentapetalae</taxon>
        <taxon>asterids</taxon>
        <taxon>lamiids</taxon>
        <taxon>Lamiales</taxon>
        <taxon>Bignoniaceae</taxon>
        <taxon>Crescentiina</taxon>
        <taxon>Tabebuia alliance</taxon>
        <taxon>Handroanthus</taxon>
    </lineage>
</organism>
<proteinExistence type="predicted"/>
<dbReference type="PANTHER" id="PTHR33067:SF39">
    <property type="entry name" value="TRANSCRIPTION FACTOR INTERACTOR AND REGULATOR CCHC(ZN) FAMILY"/>
    <property type="match status" value="1"/>
</dbReference>
<dbReference type="PANTHER" id="PTHR33067">
    <property type="entry name" value="RNA-DIRECTED DNA POLYMERASE-RELATED"/>
    <property type="match status" value="1"/>
</dbReference>
<evidence type="ECO:0000313" key="1">
    <source>
        <dbReference type="EMBL" id="PIN10635.1"/>
    </source>
</evidence>
<accession>A0A2G9GZH9</accession>
<gene>
    <name evidence="1" type="ORF">CDL12_16772</name>
</gene>
<dbReference type="OrthoDB" id="1934381at2759"/>
<dbReference type="EMBL" id="NKXS01003168">
    <property type="protein sequence ID" value="PIN10635.1"/>
    <property type="molecule type" value="Genomic_DNA"/>
</dbReference>
<sequence length="177" mass="20144">METQIGCKIQNWKLHINIAFTEAFEQMTSYDKFMKDIISKKRRLGDYEMVALTGECSVIIQKRLSPESFTIPCEIGTHFLGRALCILRASINLIPYSIYRILGLGEAKSTSITLQLADMSLSYPKGIIEDILVKVDKFIFLANFLILDMEMDSEVPLILGRPFRAIGRTLMMLKNVN</sequence>
<protein>
    <submittedName>
        <fullName evidence="1">Uncharacterized protein</fullName>
    </submittedName>
</protein>
<dbReference type="CDD" id="cd00303">
    <property type="entry name" value="retropepsin_like"/>
    <property type="match status" value="1"/>
</dbReference>
<comment type="caution">
    <text evidence="1">The sequence shown here is derived from an EMBL/GenBank/DDBJ whole genome shotgun (WGS) entry which is preliminary data.</text>
</comment>
<dbReference type="InterPro" id="IPR021109">
    <property type="entry name" value="Peptidase_aspartic_dom_sf"/>
</dbReference>
<reference evidence="2" key="1">
    <citation type="journal article" date="2018" name="Gigascience">
        <title>Genome assembly of the Pink Ipe (Handroanthus impetiginosus, Bignoniaceae), a highly valued, ecologically keystone Neotropical timber forest tree.</title>
        <authorList>
            <person name="Silva-Junior O.B."/>
            <person name="Grattapaglia D."/>
            <person name="Novaes E."/>
            <person name="Collevatti R.G."/>
        </authorList>
    </citation>
    <scope>NUCLEOTIDE SEQUENCE [LARGE SCALE GENOMIC DNA]</scope>
    <source>
        <strain evidence="2">cv. UFG-1</strain>
    </source>
</reference>
<name>A0A2G9GZH9_9LAMI</name>
<evidence type="ECO:0000313" key="2">
    <source>
        <dbReference type="Proteomes" id="UP000231279"/>
    </source>
</evidence>
<dbReference type="AlphaFoldDB" id="A0A2G9GZH9"/>
<dbReference type="Gene3D" id="2.40.70.10">
    <property type="entry name" value="Acid Proteases"/>
    <property type="match status" value="1"/>
</dbReference>
<keyword evidence="2" id="KW-1185">Reference proteome</keyword>
<dbReference type="Proteomes" id="UP000231279">
    <property type="component" value="Unassembled WGS sequence"/>
</dbReference>